<dbReference type="AlphaFoldDB" id="A0A6B9ZPW1"/>
<dbReference type="Proteomes" id="UP000476411">
    <property type="component" value="Chromosome"/>
</dbReference>
<dbReference type="KEGG" id="chih:GWR21_27820"/>
<name>A0A6B9ZPW1_9BACT</name>
<protein>
    <submittedName>
        <fullName evidence="1">Uncharacterized protein</fullName>
    </submittedName>
</protein>
<gene>
    <name evidence="1" type="ORF">GWR21_27820</name>
</gene>
<evidence type="ECO:0000313" key="2">
    <source>
        <dbReference type="Proteomes" id="UP000476411"/>
    </source>
</evidence>
<reference evidence="1 2" key="1">
    <citation type="submission" date="2020-01" db="EMBL/GenBank/DDBJ databases">
        <title>Complete genome sequence of Chitinophaga sp. H33E-04 isolated from quinoa roots.</title>
        <authorList>
            <person name="Weon H.-Y."/>
            <person name="Lee S.A."/>
        </authorList>
    </citation>
    <scope>NUCLEOTIDE SEQUENCE [LARGE SCALE GENOMIC DNA]</scope>
    <source>
        <strain evidence="1 2">H33E-04</strain>
    </source>
</reference>
<organism evidence="1 2">
    <name type="scientific">Chitinophaga agri</name>
    <dbReference type="NCBI Taxonomy" id="2703787"/>
    <lineage>
        <taxon>Bacteria</taxon>
        <taxon>Pseudomonadati</taxon>
        <taxon>Bacteroidota</taxon>
        <taxon>Chitinophagia</taxon>
        <taxon>Chitinophagales</taxon>
        <taxon>Chitinophagaceae</taxon>
        <taxon>Chitinophaga</taxon>
    </lineage>
</organism>
<sequence>MPHITIGSSIECLGAEIHSRKFVPKIVVNIPNVGRCYKYSGDRNSDAVITKELHPKVPKYSTNSALSLSESIAGEGIFILVNSVKQLLIKVSPYTHRHKAQYCSTNVFTYAEITKPFPNIGEIINSKLLQNPNSGLLDI</sequence>
<evidence type="ECO:0000313" key="1">
    <source>
        <dbReference type="EMBL" id="QHS63255.1"/>
    </source>
</evidence>
<proteinExistence type="predicted"/>
<dbReference type="EMBL" id="CP048113">
    <property type="protein sequence ID" value="QHS63255.1"/>
    <property type="molecule type" value="Genomic_DNA"/>
</dbReference>
<keyword evidence="2" id="KW-1185">Reference proteome</keyword>
<dbReference type="RefSeq" id="WP_162334975.1">
    <property type="nucleotide sequence ID" value="NZ_CP048113.1"/>
</dbReference>
<accession>A0A6B9ZPW1</accession>